<dbReference type="KEGG" id="bsed:DN745_18185"/>
<dbReference type="RefSeq" id="WP_111337154.1">
    <property type="nucleotide sequence ID" value="NZ_CP030032.1"/>
</dbReference>
<dbReference type="Proteomes" id="UP000249799">
    <property type="component" value="Chromosome"/>
</dbReference>
<keyword evidence="3" id="KW-1185">Reference proteome</keyword>
<dbReference type="AlphaFoldDB" id="A0A2Z4FQE9"/>
<dbReference type="EMBL" id="CP030032">
    <property type="protein sequence ID" value="AWV91150.1"/>
    <property type="molecule type" value="Genomic_DNA"/>
</dbReference>
<evidence type="ECO:0000313" key="2">
    <source>
        <dbReference type="EMBL" id="AWV91150.1"/>
    </source>
</evidence>
<protein>
    <submittedName>
        <fullName evidence="2">Type II toxin-antitoxin system RelE/ParE family toxin</fullName>
    </submittedName>
</protein>
<dbReference type="OrthoDB" id="278204at2"/>
<accession>A0A2Z4FQE9</accession>
<reference evidence="2 3" key="1">
    <citation type="submission" date="2018-06" db="EMBL/GenBank/DDBJ databases">
        <title>Lujinxingia sediminis gen. nov. sp. nov., a new facultative anaerobic member of the class Deltaproteobacteria, and proposal of Lujinxingaceae fam. nov.</title>
        <authorList>
            <person name="Guo L.-Y."/>
            <person name="Li C.-M."/>
            <person name="Wang S."/>
            <person name="Du Z.-J."/>
        </authorList>
    </citation>
    <scope>NUCLEOTIDE SEQUENCE [LARGE SCALE GENOMIC DNA]</scope>
    <source>
        <strain evidence="2 3">FA350</strain>
    </source>
</reference>
<sequence length="98" mass="11266">MKTQFLAPAREEFLASVDFYEARARGLGNDFIDDVESAVKIVAENPELGSLFAHGTRRVLLQRFPFALIYMIEPEMLIIIAVAHQRQRPGYWKDRLEA</sequence>
<keyword evidence="1" id="KW-1277">Toxin-antitoxin system</keyword>
<dbReference type="Gene3D" id="3.30.2310.20">
    <property type="entry name" value="RelE-like"/>
    <property type="match status" value="1"/>
</dbReference>
<evidence type="ECO:0000256" key="1">
    <source>
        <dbReference type="ARBA" id="ARBA00022649"/>
    </source>
</evidence>
<dbReference type="InterPro" id="IPR035093">
    <property type="entry name" value="RelE/ParE_toxin_dom_sf"/>
</dbReference>
<evidence type="ECO:0000313" key="3">
    <source>
        <dbReference type="Proteomes" id="UP000249799"/>
    </source>
</evidence>
<proteinExistence type="predicted"/>
<gene>
    <name evidence="2" type="ORF">DN745_18185</name>
</gene>
<dbReference type="InterPro" id="IPR007712">
    <property type="entry name" value="RelE/ParE_toxin"/>
</dbReference>
<organism evidence="2 3">
    <name type="scientific">Bradymonas sediminis</name>
    <dbReference type="NCBI Taxonomy" id="1548548"/>
    <lineage>
        <taxon>Bacteria</taxon>
        <taxon>Deltaproteobacteria</taxon>
        <taxon>Bradymonadales</taxon>
        <taxon>Bradymonadaceae</taxon>
        <taxon>Bradymonas</taxon>
    </lineage>
</organism>
<dbReference type="Pfam" id="PF05016">
    <property type="entry name" value="ParE_toxin"/>
    <property type="match status" value="1"/>
</dbReference>
<name>A0A2Z4FQE9_9DELT</name>